<proteinExistence type="predicted"/>
<comment type="subunit">
    <text evidence="1">Self-associates forming complexes of several hundred monomers.</text>
</comment>
<dbReference type="EMBL" id="JAHIBW010000115">
    <property type="protein sequence ID" value="KAG7294857.1"/>
    <property type="molecule type" value="Genomic_DNA"/>
</dbReference>
<evidence type="ECO:0000313" key="8">
    <source>
        <dbReference type="EMBL" id="KAG7294865.1"/>
    </source>
</evidence>
<comment type="caution">
    <text evidence="7">The sequence shown here is derived from an EMBL/GenBank/DDBJ whole genome shotgun (WGS) entry which is preliminary data.</text>
</comment>
<dbReference type="Pfam" id="PF13873">
    <property type="entry name" value="Myb_DNA-bind_5"/>
    <property type="match status" value="1"/>
</dbReference>
<reference evidence="7 9" key="1">
    <citation type="submission" date="2021-06" db="EMBL/GenBank/DDBJ databases">
        <title>A haploid diamondback moth (Plutella xylostella L.) genome assembly resolves 31 chromosomes and identifies a diamide resistance mutation.</title>
        <authorList>
            <person name="Ward C.M."/>
            <person name="Perry K.D."/>
            <person name="Baker G."/>
            <person name="Powis K."/>
            <person name="Heckel D.G."/>
            <person name="Baxter S.W."/>
        </authorList>
    </citation>
    <scope>NUCLEOTIDE SEQUENCE [LARGE SCALE GENOMIC DNA]</scope>
    <source>
        <strain evidence="7 9">LV</strain>
        <tissue evidence="7">Single pupa</tissue>
    </source>
</reference>
<dbReference type="PANTHER" id="PTHR21411:SF0">
    <property type="entry name" value="REGULATORY PROTEIN ZESTE"/>
    <property type="match status" value="1"/>
</dbReference>
<evidence type="ECO:0000313" key="9">
    <source>
        <dbReference type="Proteomes" id="UP000823941"/>
    </source>
</evidence>
<keyword evidence="9" id="KW-1185">Reference proteome</keyword>
<comment type="function">
    <text evidence="5">Involved in transvection phenomena (= synapsis-dependent gene expression), where the synaptic pairing of chromosomes carrying genes with which zeste interacts influences the expression of these genes. Zeste binds to DNA and stimulates transcription from a nearby promoter.</text>
</comment>
<evidence type="ECO:0000313" key="7">
    <source>
        <dbReference type="EMBL" id="KAG7294857.1"/>
    </source>
</evidence>
<accession>A0ABQ7PPE3</accession>
<feature type="domain" description="Myb/SANT-like DNA-binding" evidence="6">
    <location>
        <begin position="11"/>
        <end position="85"/>
    </location>
</feature>
<evidence type="ECO:0000256" key="4">
    <source>
        <dbReference type="ARBA" id="ARBA00023163"/>
    </source>
</evidence>
<protein>
    <recommendedName>
        <fullName evidence="2">Regulatory protein zeste</fullName>
    </recommendedName>
</protein>
<evidence type="ECO:0000256" key="2">
    <source>
        <dbReference type="ARBA" id="ARBA00016807"/>
    </source>
</evidence>
<keyword evidence="3" id="KW-0805">Transcription regulation</keyword>
<evidence type="ECO:0000256" key="3">
    <source>
        <dbReference type="ARBA" id="ARBA00023015"/>
    </source>
</evidence>
<dbReference type="InterPro" id="IPR028002">
    <property type="entry name" value="Myb_DNA-bind_5"/>
</dbReference>
<evidence type="ECO:0000259" key="6">
    <source>
        <dbReference type="Pfam" id="PF13873"/>
    </source>
</evidence>
<organism evidence="7 9">
    <name type="scientific">Plutella xylostella</name>
    <name type="common">Diamondback moth</name>
    <name type="synonym">Plutella maculipennis</name>
    <dbReference type="NCBI Taxonomy" id="51655"/>
    <lineage>
        <taxon>Eukaryota</taxon>
        <taxon>Metazoa</taxon>
        <taxon>Ecdysozoa</taxon>
        <taxon>Arthropoda</taxon>
        <taxon>Hexapoda</taxon>
        <taxon>Insecta</taxon>
        <taxon>Pterygota</taxon>
        <taxon>Neoptera</taxon>
        <taxon>Endopterygota</taxon>
        <taxon>Lepidoptera</taxon>
        <taxon>Glossata</taxon>
        <taxon>Ditrysia</taxon>
        <taxon>Yponomeutoidea</taxon>
        <taxon>Plutellidae</taxon>
        <taxon>Plutella</taxon>
    </lineage>
</organism>
<dbReference type="Proteomes" id="UP000823941">
    <property type="component" value="Unassembled WGS sequence"/>
</dbReference>
<gene>
    <name evidence="8" type="ORF">JYU34_022755</name>
    <name evidence="7" type="ORF">JYU34_022765</name>
</gene>
<keyword evidence="4" id="KW-0804">Transcription</keyword>
<name>A0ABQ7PPE3_PLUXY</name>
<sequence>MSKNDEERRTRGPNFSLSDKKKLLNLIAKYKDVVEDKNTDGETNVKKNKVWSKLTDEFNSKRSCSVRNTRQLKKLWEKMKTNTRKGRGGTNPFQGQVEIILGTTLSGIKDPLDSDVNLVLNNVLANEENESGQSEVSNTETSVVDQCFIGAENETGPSQMYQDDITREDECMTNVSDASSDVSKKKHSPTWLQRRRPNTYLEYKILEHKLELAKIFKKNAESQGKMKYKIQEEQLKNTESEGKMKYKIQEEQIKNAESEWKMKYKIQEEQLKQEKINTEILKLKLKAAQNELLNKNN</sequence>
<dbReference type="PANTHER" id="PTHR21411">
    <property type="entry name" value="APONTIC"/>
    <property type="match status" value="1"/>
</dbReference>
<evidence type="ECO:0000256" key="5">
    <source>
        <dbReference type="ARBA" id="ARBA00025466"/>
    </source>
</evidence>
<dbReference type="EMBL" id="JAHIBW010000110">
    <property type="protein sequence ID" value="KAG7294865.1"/>
    <property type="molecule type" value="Genomic_DNA"/>
</dbReference>
<evidence type="ECO:0000256" key="1">
    <source>
        <dbReference type="ARBA" id="ARBA00011764"/>
    </source>
</evidence>